<proteinExistence type="predicted"/>
<dbReference type="STRING" id="326424.FRAAL6350"/>
<feature type="compositionally biased region" description="Basic residues" evidence="1">
    <location>
        <begin position="77"/>
        <end position="87"/>
    </location>
</feature>
<dbReference type="EMBL" id="CT573213">
    <property type="protein sequence ID" value="CAJ64973.1"/>
    <property type="molecule type" value="Genomic_DNA"/>
</dbReference>
<feature type="compositionally biased region" description="Polar residues" evidence="1">
    <location>
        <begin position="43"/>
        <end position="54"/>
    </location>
</feature>
<protein>
    <submittedName>
        <fullName evidence="2">Uncharacterized protein</fullName>
    </submittedName>
</protein>
<dbReference type="HOGENOM" id="CLU_2478824_0_0_11"/>
<dbReference type="KEGG" id="fal:FRAAL6350"/>
<feature type="compositionally biased region" description="Basic and acidic residues" evidence="1">
    <location>
        <begin position="31"/>
        <end position="41"/>
    </location>
</feature>
<name>Q0RC55_FRAAA</name>
<reference evidence="2 3" key="1">
    <citation type="journal article" date="2007" name="Genome Res.">
        <title>Genome characteristics of facultatively symbiotic Frankia sp. strains reflect host range and host plant biogeography.</title>
        <authorList>
            <person name="Normand P."/>
            <person name="Lapierre P."/>
            <person name="Tisa L.S."/>
            <person name="Gogarten J.P."/>
            <person name="Alloisio N."/>
            <person name="Bagnarol E."/>
            <person name="Bassi C.A."/>
            <person name="Berry A.M."/>
            <person name="Bickhart D.M."/>
            <person name="Choisne N."/>
            <person name="Couloux A."/>
            <person name="Cournoyer B."/>
            <person name="Cruveiller S."/>
            <person name="Daubin V."/>
            <person name="Demange N."/>
            <person name="Francino M.P."/>
            <person name="Goltsman E."/>
            <person name="Huang Y."/>
            <person name="Kopp O.R."/>
            <person name="Labarre L."/>
            <person name="Lapidus A."/>
            <person name="Lavire C."/>
            <person name="Marechal J."/>
            <person name="Martinez M."/>
            <person name="Mastronunzio J.E."/>
            <person name="Mullin B.C."/>
            <person name="Niemann J."/>
            <person name="Pujic P."/>
            <person name="Rawnsley T."/>
            <person name="Rouy Z."/>
            <person name="Schenowitz C."/>
            <person name="Sellstedt A."/>
            <person name="Tavares F."/>
            <person name="Tomkins J.P."/>
            <person name="Vallenet D."/>
            <person name="Valverde C."/>
            <person name="Wall L.G."/>
            <person name="Wang Y."/>
            <person name="Medigue C."/>
            <person name="Benson D.R."/>
        </authorList>
    </citation>
    <scope>NUCLEOTIDE SEQUENCE [LARGE SCALE GENOMIC DNA]</scope>
    <source>
        <strain evidence="3">DSM 45986 / CECT 9034 / ACN14a</strain>
    </source>
</reference>
<dbReference type="Proteomes" id="UP000000657">
    <property type="component" value="Chromosome"/>
</dbReference>
<accession>Q0RC55</accession>
<organism evidence="2 3">
    <name type="scientific">Frankia alni (strain DSM 45986 / CECT 9034 / ACN14a)</name>
    <dbReference type="NCBI Taxonomy" id="326424"/>
    <lineage>
        <taxon>Bacteria</taxon>
        <taxon>Bacillati</taxon>
        <taxon>Actinomycetota</taxon>
        <taxon>Actinomycetes</taxon>
        <taxon>Frankiales</taxon>
        <taxon>Frankiaceae</taxon>
        <taxon>Frankia</taxon>
    </lineage>
</organism>
<dbReference type="AlphaFoldDB" id="Q0RC55"/>
<evidence type="ECO:0000256" key="1">
    <source>
        <dbReference type="SAM" id="MobiDB-lite"/>
    </source>
</evidence>
<keyword evidence="3" id="KW-1185">Reference proteome</keyword>
<gene>
    <name evidence="2" type="ordered locus">FRAAL6350</name>
</gene>
<evidence type="ECO:0000313" key="3">
    <source>
        <dbReference type="Proteomes" id="UP000000657"/>
    </source>
</evidence>
<evidence type="ECO:0000313" key="2">
    <source>
        <dbReference type="EMBL" id="CAJ64973.1"/>
    </source>
</evidence>
<feature type="region of interest" description="Disordered" evidence="1">
    <location>
        <begin position="22"/>
        <end position="87"/>
    </location>
</feature>
<sequence>MHDQSEYAKRPRYRLRQAGVALGRSVYLGEGPDRPADRDPGLEQSNVAAPSTDTAKSRRDGYRRRRRSPFVLTTVARSRRRGQPATG</sequence>